<sequence>MSIGGARWTALGLLAAALAALWQALKLSRWGFDGPGPGLFPQALGAVCAVLALAVLLAPASDDDAQAEGGGVERYGSAPPAQRHTFHVYLIALALLVAGTFWAGFVVTAFVVVVLMMRFGEGVGWLRSLGFAAACTALGLVCFGWLLRVSLPTGWVDRAIYAMLR</sequence>
<keyword evidence="1" id="KW-0812">Transmembrane</keyword>
<organism evidence="3 4">
    <name type="scientific">Chelatococcus reniformis</name>
    <dbReference type="NCBI Taxonomy" id="1494448"/>
    <lineage>
        <taxon>Bacteria</taxon>
        <taxon>Pseudomonadati</taxon>
        <taxon>Pseudomonadota</taxon>
        <taxon>Alphaproteobacteria</taxon>
        <taxon>Hyphomicrobiales</taxon>
        <taxon>Chelatococcaceae</taxon>
        <taxon>Chelatococcus</taxon>
    </lineage>
</organism>
<evidence type="ECO:0000313" key="3">
    <source>
        <dbReference type="EMBL" id="GGC65966.1"/>
    </source>
</evidence>
<name>A0A916U9W8_9HYPH</name>
<protein>
    <recommendedName>
        <fullName evidence="2">DUF1468 domain-containing protein</fullName>
    </recommendedName>
</protein>
<dbReference type="InterPro" id="IPR009936">
    <property type="entry name" value="DUF1468"/>
</dbReference>
<dbReference type="Proteomes" id="UP000637002">
    <property type="component" value="Unassembled WGS sequence"/>
</dbReference>
<reference evidence="3" key="2">
    <citation type="submission" date="2020-09" db="EMBL/GenBank/DDBJ databases">
        <authorList>
            <person name="Sun Q."/>
            <person name="Zhou Y."/>
        </authorList>
    </citation>
    <scope>NUCLEOTIDE SEQUENCE</scope>
    <source>
        <strain evidence="3">CGMCC 1.12919</strain>
    </source>
</reference>
<keyword evidence="4" id="KW-1185">Reference proteome</keyword>
<dbReference type="EMBL" id="BMGG01000004">
    <property type="protein sequence ID" value="GGC65966.1"/>
    <property type="molecule type" value="Genomic_DNA"/>
</dbReference>
<gene>
    <name evidence="3" type="ORF">GCM10010994_25720</name>
</gene>
<proteinExistence type="predicted"/>
<keyword evidence="1" id="KW-1133">Transmembrane helix</keyword>
<reference evidence="3" key="1">
    <citation type="journal article" date="2014" name="Int. J. Syst. Evol. Microbiol.">
        <title>Complete genome sequence of Corynebacterium casei LMG S-19264T (=DSM 44701T), isolated from a smear-ripened cheese.</title>
        <authorList>
            <consortium name="US DOE Joint Genome Institute (JGI-PGF)"/>
            <person name="Walter F."/>
            <person name="Albersmeier A."/>
            <person name="Kalinowski J."/>
            <person name="Ruckert C."/>
        </authorList>
    </citation>
    <scope>NUCLEOTIDE SEQUENCE</scope>
    <source>
        <strain evidence="3">CGMCC 1.12919</strain>
    </source>
</reference>
<dbReference type="Pfam" id="PF07331">
    <property type="entry name" value="TctB"/>
    <property type="match status" value="1"/>
</dbReference>
<feature type="transmembrane region" description="Helical" evidence="1">
    <location>
        <begin position="129"/>
        <end position="147"/>
    </location>
</feature>
<dbReference type="RefSeq" id="WP_188609558.1">
    <property type="nucleotide sequence ID" value="NZ_BMGG01000004.1"/>
</dbReference>
<comment type="caution">
    <text evidence="3">The sequence shown here is derived from an EMBL/GenBank/DDBJ whole genome shotgun (WGS) entry which is preliminary data.</text>
</comment>
<evidence type="ECO:0000256" key="1">
    <source>
        <dbReference type="SAM" id="Phobius"/>
    </source>
</evidence>
<keyword evidence="1" id="KW-0472">Membrane</keyword>
<dbReference type="AlphaFoldDB" id="A0A916U9W8"/>
<feature type="domain" description="DUF1468" evidence="2">
    <location>
        <begin position="8"/>
        <end position="152"/>
    </location>
</feature>
<evidence type="ECO:0000259" key="2">
    <source>
        <dbReference type="Pfam" id="PF07331"/>
    </source>
</evidence>
<evidence type="ECO:0000313" key="4">
    <source>
        <dbReference type="Proteomes" id="UP000637002"/>
    </source>
</evidence>
<feature type="transmembrane region" description="Helical" evidence="1">
    <location>
        <begin position="42"/>
        <end position="60"/>
    </location>
</feature>
<feature type="transmembrane region" description="Helical" evidence="1">
    <location>
        <begin position="88"/>
        <end position="117"/>
    </location>
</feature>
<accession>A0A916U9W8</accession>